<dbReference type="GO" id="GO:0008173">
    <property type="term" value="F:RNA methyltransferase activity"/>
    <property type="evidence" value="ECO:0007669"/>
    <property type="project" value="UniProtKB-ARBA"/>
</dbReference>
<dbReference type="SUPFAM" id="SSF53335">
    <property type="entry name" value="S-adenosyl-L-methionine-dependent methyltransferases"/>
    <property type="match status" value="1"/>
</dbReference>
<evidence type="ECO:0000256" key="2">
    <source>
        <dbReference type="ARBA" id="ARBA00022603"/>
    </source>
</evidence>
<comment type="function">
    <text evidence="4">S-adenosyl-L-methionine-dependent methyltransferase.</text>
</comment>
<comment type="similarity">
    <text evidence="1 4">Belongs to the methyltransferase superfamily. METL family.</text>
</comment>
<dbReference type="InterPro" id="IPR029063">
    <property type="entry name" value="SAM-dependent_MTases_sf"/>
</dbReference>
<accession>A0A7S4T2P8</accession>
<dbReference type="EMBL" id="HBNS01058267">
    <property type="protein sequence ID" value="CAE4663289.1"/>
    <property type="molecule type" value="Transcribed_RNA"/>
</dbReference>
<dbReference type="PIRSF" id="PIRSF037755">
    <property type="entry name" value="Mettl2_prd"/>
    <property type="match status" value="1"/>
</dbReference>
<evidence type="ECO:0000256" key="3">
    <source>
        <dbReference type="ARBA" id="ARBA00022679"/>
    </source>
</evidence>
<keyword evidence="2 4" id="KW-0489">Methyltransferase</keyword>
<keyword evidence="3 4" id="KW-0808">Transferase</keyword>
<dbReference type="Pfam" id="PF13489">
    <property type="entry name" value="Methyltransf_23"/>
    <property type="match status" value="1"/>
</dbReference>
<reference evidence="6" key="1">
    <citation type="submission" date="2021-01" db="EMBL/GenBank/DDBJ databases">
        <authorList>
            <person name="Corre E."/>
            <person name="Pelletier E."/>
            <person name="Niang G."/>
            <person name="Scheremetjew M."/>
            <person name="Finn R."/>
            <person name="Kale V."/>
            <person name="Holt S."/>
            <person name="Cochrane G."/>
            <person name="Meng A."/>
            <person name="Brown T."/>
            <person name="Cohen L."/>
        </authorList>
    </citation>
    <scope>NUCLEOTIDE SEQUENCE</scope>
    <source>
        <strain evidence="6">GSO104</strain>
    </source>
</reference>
<protein>
    <recommendedName>
        <fullName evidence="4">tRNA N(3)-methylcytidine methyltransferase</fullName>
        <ecNumber evidence="4">2.1.1.-</ecNumber>
    </recommendedName>
</protein>
<dbReference type="GO" id="GO:0008757">
    <property type="term" value="F:S-adenosylmethionine-dependent methyltransferase activity"/>
    <property type="evidence" value="ECO:0007669"/>
    <property type="project" value="UniProtKB-ARBA"/>
</dbReference>
<proteinExistence type="inferred from homology"/>
<evidence type="ECO:0000256" key="1">
    <source>
        <dbReference type="ARBA" id="ARBA00009725"/>
    </source>
</evidence>
<evidence type="ECO:0000256" key="5">
    <source>
        <dbReference type="SAM" id="MobiDB-lite"/>
    </source>
</evidence>
<dbReference type="GO" id="GO:0032259">
    <property type="term" value="P:methylation"/>
    <property type="evidence" value="ECO:0007669"/>
    <property type="project" value="UniProtKB-KW"/>
</dbReference>
<feature type="region of interest" description="Disordered" evidence="5">
    <location>
        <begin position="139"/>
        <end position="158"/>
    </location>
</feature>
<dbReference type="InterPro" id="IPR026113">
    <property type="entry name" value="METTL2/6/8-like"/>
</dbReference>
<dbReference type="PANTHER" id="PTHR22809">
    <property type="entry name" value="METHYLTRANSFERASE-RELATED"/>
    <property type="match status" value="1"/>
</dbReference>
<dbReference type="Gene3D" id="3.40.50.150">
    <property type="entry name" value="Vaccinia Virus protein VP39"/>
    <property type="match status" value="1"/>
</dbReference>
<dbReference type="AlphaFoldDB" id="A0A7S4T2P8"/>
<feature type="region of interest" description="Disordered" evidence="5">
    <location>
        <begin position="26"/>
        <end position="48"/>
    </location>
</feature>
<dbReference type="PANTHER" id="PTHR22809:SF5">
    <property type="entry name" value="TRNA N(3)-METHYLCYTIDINE METHYLTRANSFERASE METTL6"/>
    <property type="match status" value="1"/>
</dbReference>
<name>A0A7S4T2P8_9STRA</name>
<organism evidence="6">
    <name type="scientific">Ditylum brightwellii</name>
    <dbReference type="NCBI Taxonomy" id="49249"/>
    <lineage>
        <taxon>Eukaryota</taxon>
        <taxon>Sar</taxon>
        <taxon>Stramenopiles</taxon>
        <taxon>Ochrophyta</taxon>
        <taxon>Bacillariophyta</taxon>
        <taxon>Mediophyceae</taxon>
        <taxon>Lithodesmiophycidae</taxon>
        <taxon>Lithodesmiales</taxon>
        <taxon>Lithodesmiaceae</taxon>
        <taxon>Ditylum</taxon>
    </lineage>
</organism>
<gene>
    <name evidence="6" type="ORF">DBRI00130_LOCUS41909</name>
</gene>
<evidence type="ECO:0000313" key="6">
    <source>
        <dbReference type="EMBL" id="CAE4663289.1"/>
    </source>
</evidence>
<sequence length="387" mass="44544">MTQKKQKMSEEINELTTVVEYYKLYQSASTTPPPPPATTDPPTNAIDNNTSFWSEQEEWTTNHETTLQSKINQNQSKCDIVSSSPNGRYIVNQYEKDACLNWENFYRRNKTNFFKDRHYLAKAFPREFHPLYWDEVMEKGEDGTSGNDENDTQHETNLKHDDDDYVYVEIGCGVGNAVLPLLERSTLLAKTQQIQNNNPPPSKKISVWGFDFSSVAIDLLHQDERFIQAQKDGRAKAAVWDITCTSPHDILLSQEGNQTLYQKANVAMLLFCLSAINPTKMKKAALHASQTLKPGGILCFRDYGRYDEAQMKLSSQRNKKLDSPNFYVKSDGTRCYYFTIEDVEGLFDEAGLEVLELKYIRRIYKNFGEGGAERRRVWVQGRFRKPC</sequence>
<dbReference type="EC" id="2.1.1.-" evidence="4"/>
<evidence type="ECO:0000256" key="4">
    <source>
        <dbReference type="PIRNR" id="PIRNR037755"/>
    </source>
</evidence>